<reference evidence="2" key="1">
    <citation type="submission" date="2023-06" db="EMBL/GenBank/DDBJ databases">
        <authorList>
            <person name="Kurt Z."/>
        </authorList>
    </citation>
    <scope>NUCLEOTIDE SEQUENCE</scope>
</reference>
<accession>A0AA86TZF7</accession>
<feature type="transmembrane region" description="Helical" evidence="1">
    <location>
        <begin position="90"/>
        <end position="110"/>
    </location>
</feature>
<keyword evidence="1" id="KW-1133">Transmembrane helix</keyword>
<keyword evidence="4" id="KW-1185">Reference proteome</keyword>
<organism evidence="2">
    <name type="scientific">Hexamita inflata</name>
    <dbReference type="NCBI Taxonomy" id="28002"/>
    <lineage>
        <taxon>Eukaryota</taxon>
        <taxon>Metamonada</taxon>
        <taxon>Diplomonadida</taxon>
        <taxon>Hexamitidae</taxon>
        <taxon>Hexamitinae</taxon>
        <taxon>Hexamita</taxon>
    </lineage>
</organism>
<keyword evidence="1" id="KW-0472">Membrane</keyword>
<feature type="transmembrane region" description="Helical" evidence="1">
    <location>
        <begin position="61"/>
        <end position="78"/>
    </location>
</feature>
<dbReference type="EMBL" id="CAXDID020000132">
    <property type="protein sequence ID" value="CAL6035706.1"/>
    <property type="molecule type" value="Genomic_DNA"/>
</dbReference>
<gene>
    <name evidence="2" type="ORF">HINF_LOCUS23490</name>
    <name evidence="3" type="ORF">HINF_LOCUS36056</name>
</gene>
<protein>
    <submittedName>
        <fullName evidence="3">Hypothetical_protein</fullName>
    </submittedName>
</protein>
<keyword evidence="1" id="KW-0812">Transmembrane</keyword>
<evidence type="ECO:0000313" key="4">
    <source>
        <dbReference type="Proteomes" id="UP001642409"/>
    </source>
</evidence>
<dbReference type="Proteomes" id="UP001642409">
    <property type="component" value="Unassembled WGS sequence"/>
</dbReference>
<evidence type="ECO:0000313" key="3">
    <source>
        <dbReference type="EMBL" id="CAL6035706.1"/>
    </source>
</evidence>
<name>A0AA86TZF7_9EUKA</name>
<reference evidence="3 4" key="2">
    <citation type="submission" date="2024-07" db="EMBL/GenBank/DDBJ databases">
        <authorList>
            <person name="Akdeniz Z."/>
        </authorList>
    </citation>
    <scope>NUCLEOTIDE SEQUENCE [LARGE SCALE GENOMIC DNA]</scope>
</reference>
<evidence type="ECO:0000256" key="1">
    <source>
        <dbReference type="SAM" id="Phobius"/>
    </source>
</evidence>
<evidence type="ECO:0000313" key="2">
    <source>
        <dbReference type="EMBL" id="CAI9935845.1"/>
    </source>
</evidence>
<dbReference type="AlphaFoldDB" id="A0AA86TZF7"/>
<dbReference type="EMBL" id="CATOUU010000627">
    <property type="protein sequence ID" value="CAI9935845.1"/>
    <property type="molecule type" value="Genomic_DNA"/>
</dbReference>
<feature type="transmembrane region" description="Helical" evidence="1">
    <location>
        <begin position="23"/>
        <end position="41"/>
    </location>
</feature>
<proteinExistence type="predicted"/>
<comment type="caution">
    <text evidence="2">The sequence shown here is derived from an EMBL/GenBank/DDBJ whole genome shotgun (WGS) entry which is preliminary data.</text>
</comment>
<sequence>MGFAFLPCSHTLEARWRSQCRSLTISLLTMFYCDCFIVQSIGDQTGVTQLGFFVSARHCKAGLTLSPSCIGIIIILIIQSKVNKTINLSVLMISIIFTKLLIIYTTDIYLNNTLCNTLLICHIQGQSITSIITPIHKMNQYSQKISNNKIHTIHIQFQEQRVISPKITSYKASRRLQIQYNDSSLLSTTSQQSDLNQSKNASQVSCFTQHEQQSVSTVEKHIQTNESSEKTSQTISTAQLPAQRLFSNTKSQVQHSNFSRVKNTSIKPKINPHKEAFKQILSLVNVYIK</sequence>